<protein>
    <submittedName>
        <fullName evidence="1">Uncharacterized protein</fullName>
    </submittedName>
</protein>
<reference evidence="1 2" key="1">
    <citation type="journal article" date="2018" name="Sci. Rep.">
        <title>Genomic signatures of local adaptation to the degree of environmental predictability in rotifers.</title>
        <authorList>
            <person name="Franch-Gras L."/>
            <person name="Hahn C."/>
            <person name="Garcia-Roger E.M."/>
            <person name="Carmona M.J."/>
            <person name="Serra M."/>
            <person name="Gomez A."/>
        </authorList>
    </citation>
    <scope>NUCLEOTIDE SEQUENCE [LARGE SCALE GENOMIC DNA]</scope>
    <source>
        <strain evidence="1">HYR1</strain>
    </source>
</reference>
<keyword evidence="2" id="KW-1185">Reference proteome</keyword>
<gene>
    <name evidence="1" type="ORF">BpHYR1_048358</name>
</gene>
<comment type="caution">
    <text evidence="1">The sequence shown here is derived from an EMBL/GenBank/DDBJ whole genome shotgun (WGS) entry which is preliminary data.</text>
</comment>
<evidence type="ECO:0000313" key="2">
    <source>
        <dbReference type="Proteomes" id="UP000276133"/>
    </source>
</evidence>
<proteinExistence type="predicted"/>
<dbReference type="AlphaFoldDB" id="A0A3M7QLH2"/>
<accession>A0A3M7QLH2</accession>
<dbReference type="EMBL" id="REGN01005835">
    <property type="protein sequence ID" value="RNA11845.1"/>
    <property type="molecule type" value="Genomic_DNA"/>
</dbReference>
<sequence>MPMVACAHKKSVTIFIFIKYIFVSQFRMACILQKIAKYSQKFDLNDTLSNYFHFLTKKKEKGFYLKFEVTNLDASFRY</sequence>
<name>A0A3M7QLH2_BRAPC</name>
<evidence type="ECO:0000313" key="1">
    <source>
        <dbReference type="EMBL" id="RNA11845.1"/>
    </source>
</evidence>
<dbReference type="Proteomes" id="UP000276133">
    <property type="component" value="Unassembled WGS sequence"/>
</dbReference>
<organism evidence="1 2">
    <name type="scientific">Brachionus plicatilis</name>
    <name type="common">Marine rotifer</name>
    <name type="synonym">Brachionus muelleri</name>
    <dbReference type="NCBI Taxonomy" id="10195"/>
    <lineage>
        <taxon>Eukaryota</taxon>
        <taxon>Metazoa</taxon>
        <taxon>Spiralia</taxon>
        <taxon>Gnathifera</taxon>
        <taxon>Rotifera</taxon>
        <taxon>Eurotatoria</taxon>
        <taxon>Monogononta</taxon>
        <taxon>Pseudotrocha</taxon>
        <taxon>Ploima</taxon>
        <taxon>Brachionidae</taxon>
        <taxon>Brachionus</taxon>
    </lineage>
</organism>